<dbReference type="OrthoDB" id="10515016at2759"/>
<dbReference type="Proteomes" id="UP000235786">
    <property type="component" value="Unassembled WGS sequence"/>
</dbReference>
<gene>
    <name evidence="1" type="ORF">L207DRAFT_32503</name>
</gene>
<dbReference type="EMBL" id="KZ613946">
    <property type="protein sequence ID" value="PMD39900.1"/>
    <property type="molecule type" value="Genomic_DNA"/>
</dbReference>
<dbReference type="AlphaFoldDB" id="A0A2J6RN17"/>
<organism evidence="1 2">
    <name type="scientific">Hyaloscypha variabilis (strain UAMH 11265 / GT02V1 / F)</name>
    <name type="common">Meliniomyces variabilis</name>
    <dbReference type="NCBI Taxonomy" id="1149755"/>
    <lineage>
        <taxon>Eukaryota</taxon>
        <taxon>Fungi</taxon>
        <taxon>Dikarya</taxon>
        <taxon>Ascomycota</taxon>
        <taxon>Pezizomycotina</taxon>
        <taxon>Leotiomycetes</taxon>
        <taxon>Helotiales</taxon>
        <taxon>Hyaloscyphaceae</taxon>
        <taxon>Hyaloscypha</taxon>
        <taxon>Hyaloscypha variabilis</taxon>
    </lineage>
</organism>
<evidence type="ECO:0000313" key="2">
    <source>
        <dbReference type="Proteomes" id="UP000235786"/>
    </source>
</evidence>
<proteinExistence type="predicted"/>
<accession>A0A2J6RN17</accession>
<keyword evidence="2" id="KW-1185">Reference proteome</keyword>
<name>A0A2J6RN17_HYAVF</name>
<reference evidence="1 2" key="1">
    <citation type="submission" date="2016-04" db="EMBL/GenBank/DDBJ databases">
        <title>A degradative enzymes factory behind the ericoid mycorrhizal symbiosis.</title>
        <authorList>
            <consortium name="DOE Joint Genome Institute"/>
            <person name="Martino E."/>
            <person name="Morin E."/>
            <person name="Grelet G."/>
            <person name="Kuo A."/>
            <person name="Kohler A."/>
            <person name="Daghino S."/>
            <person name="Barry K."/>
            <person name="Choi C."/>
            <person name="Cichocki N."/>
            <person name="Clum A."/>
            <person name="Copeland A."/>
            <person name="Hainaut M."/>
            <person name="Haridas S."/>
            <person name="Labutti K."/>
            <person name="Lindquist E."/>
            <person name="Lipzen A."/>
            <person name="Khouja H.-R."/>
            <person name="Murat C."/>
            <person name="Ohm R."/>
            <person name="Olson A."/>
            <person name="Spatafora J."/>
            <person name="Veneault-Fourrey C."/>
            <person name="Henrissat B."/>
            <person name="Grigoriev I."/>
            <person name="Martin F."/>
            <person name="Perotto S."/>
        </authorList>
    </citation>
    <scope>NUCLEOTIDE SEQUENCE [LARGE SCALE GENOMIC DNA]</scope>
    <source>
        <strain evidence="1 2">F</strain>
    </source>
</reference>
<evidence type="ECO:0000313" key="1">
    <source>
        <dbReference type="EMBL" id="PMD39900.1"/>
    </source>
</evidence>
<protein>
    <submittedName>
        <fullName evidence="1">Uncharacterized protein</fullName>
    </submittedName>
</protein>
<sequence length="256" mass="27869">MNNVESRRLTVSELENVAIVVTVATEVIAVVVVEEAAIIGEEDVVIEISIVAMGEALTVGARDTLGHQEDAIHEIEAHSEGLQGNQILMFPVAEEDRDETTVPELPPTLDRPLLYDPTLVLHLAVVRILPPGHALLLLAGDPEHPTDEETPIEVAEDGEEEEVQTGHHVEDHPLHPEARARVPQGHRNVELPRTLLAHLLRLDLDVLAVIPVPYLGPPPDRLVGPLTEGHLAAEKGFPRTSRKIIRIRGSEVVNAG</sequence>